<protein>
    <submittedName>
        <fullName evidence="1">Uncharacterized protein</fullName>
    </submittedName>
</protein>
<dbReference type="EMBL" id="BJXA01000001">
    <property type="protein sequence ID" value="GEM35515.1"/>
    <property type="molecule type" value="Genomic_DNA"/>
</dbReference>
<dbReference type="Proteomes" id="UP000321424">
    <property type="component" value="Unassembled WGS sequence"/>
</dbReference>
<name>A0A511M4G8_9NOCA</name>
<keyword evidence="2" id="KW-1185">Reference proteome</keyword>
<evidence type="ECO:0000313" key="1">
    <source>
        <dbReference type="EMBL" id="GEM35515.1"/>
    </source>
</evidence>
<comment type="caution">
    <text evidence="1">The sequence shown here is derived from an EMBL/GenBank/DDBJ whole genome shotgun (WGS) entry which is preliminary data.</text>
</comment>
<gene>
    <name evidence="1" type="ORF">NN4_00340</name>
</gene>
<organism evidence="1 2">
    <name type="scientific">Nocardia ninae NBRC 108245</name>
    <dbReference type="NCBI Taxonomy" id="1210091"/>
    <lineage>
        <taxon>Bacteria</taxon>
        <taxon>Bacillati</taxon>
        <taxon>Actinomycetota</taxon>
        <taxon>Actinomycetes</taxon>
        <taxon>Mycobacteriales</taxon>
        <taxon>Nocardiaceae</taxon>
        <taxon>Nocardia</taxon>
    </lineage>
</organism>
<reference evidence="1 2" key="1">
    <citation type="submission" date="2019-07" db="EMBL/GenBank/DDBJ databases">
        <title>Whole genome shotgun sequence of Nocardia ninae NBRC 108245.</title>
        <authorList>
            <person name="Hosoyama A."/>
            <person name="Uohara A."/>
            <person name="Ohji S."/>
            <person name="Ichikawa N."/>
        </authorList>
    </citation>
    <scope>NUCLEOTIDE SEQUENCE [LARGE SCALE GENOMIC DNA]</scope>
    <source>
        <strain evidence="1 2">NBRC 108245</strain>
    </source>
</reference>
<evidence type="ECO:0000313" key="2">
    <source>
        <dbReference type="Proteomes" id="UP000321424"/>
    </source>
</evidence>
<dbReference type="AlphaFoldDB" id="A0A511M4G8"/>
<sequence length="243" mass="26688">MADIRLTPVTDASAAAAWLCTALRFGGRVANGFAAYARILHPATDIATGTQVSRPPVAQPLGSSHRDRLDWIGDLVGSDNWDAPEQGSLEQPQLDALIDVLARHTTTPDQCYVGVWEGWQWHNQSNRVSGAIEALNPGTLSREVRKQASFELLDRWYLLLRGPVHDAGRIGGHVTPRTLIMRSPNLLWPADRAWFVCTEIDDYETYVSGPRQLIDELDACTPLDVEMLNTDHPGGGESEVVVG</sequence>
<proteinExistence type="predicted"/>
<accession>A0A511M4G8</accession>